<organism evidence="2 3">
    <name type="scientific">Setaria viridis</name>
    <name type="common">Green bristlegrass</name>
    <name type="synonym">Setaria italica subsp. viridis</name>
    <dbReference type="NCBI Taxonomy" id="4556"/>
    <lineage>
        <taxon>Eukaryota</taxon>
        <taxon>Viridiplantae</taxon>
        <taxon>Streptophyta</taxon>
        <taxon>Embryophyta</taxon>
        <taxon>Tracheophyta</taxon>
        <taxon>Spermatophyta</taxon>
        <taxon>Magnoliopsida</taxon>
        <taxon>Liliopsida</taxon>
        <taxon>Poales</taxon>
        <taxon>Poaceae</taxon>
        <taxon>PACMAD clade</taxon>
        <taxon>Panicoideae</taxon>
        <taxon>Panicodae</taxon>
        <taxon>Paniceae</taxon>
        <taxon>Cenchrinae</taxon>
        <taxon>Setaria</taxon>
    </lineage>
</organism>
<name>A0A4U6U2Y7_SETVI</name>
<reference evidence="2 3" key="1">
    <citation type="submission" date="2019-03" db="EMBL/GenBank/DDBJ databases">
        <title>WGS assembly of Setaria viridis.</title>
        <authorList>
            <person name="Huang P."/>
            <person name="Jenkins J."/>
            <person name="Grimwood J."/>
            <person name="Barry K."/>
            <person name="Healey A."/>
            <person name="Mamidi S."/>
            <person name="Sreedasyam A."/>
            <person name="Shu S."/>
            <person name="Feldman M."/>
            <person name="Wu J."/>
            <person name="Yu Y."/>
            <person name="Chen C."/>
            <person name="Johnson J."/>
            <person name="Rokhsar D."/>
            <person name="Baxter I."/>
            <person name="Schmutz J."/>
            <person name="Brutnell T."/>
            <person name="Kellogg E."/>
        </authorList>
    </citation>
    <scope>NUCLEOTIDE SEQUENCE [LARGE SCALE GENOMIC DNA]</scope>
    <source>
        <strain evidence="3">cv. A10</strain>
    </source>
</reference>
<feature type="compositionally biased region" description="Basic residues" evidence="1">
    <location>
        <begin position="99"/>
        <end position="115"/>
    </location>
</feature>
<feature type="compositionally biased region" description="Gly residues" evidence="1">
    <location>
        <begin position="44"/>
        <end position="53"/>
    </location>
</feature>
<accession>A0A4U6U2Y7</accession>
<feature type="region of interest" description="Disordered" evidence="1">
    <location>
        <begin position="30"/>
        <end position="126"/>
    </location>
</feature>
<feature type="compositionally biased region" description="Low complexity" evidence="1">
    <location>
        <begin position="116"/>
        <end position="126"/>
    </location>
</feature>
<feature type="compositionally biased region" description="Basic residues" evidence="1">
    <location>
        <begin position="203"/>
        <end position="216"/>
    </location>
</feature>
<protein>
    <submittedName>
        <fullName evidence="2">Uncharacterized protein</fullName>
    </submittedName>
</protein>
<dbReference type="EMBL" id="CM016558">
    <property type="protein sequence ID" value="TKW04467.1"/>
    <property type="molecule type" value="Genomic_DNA"/>
</dbReference>
<sequence length="235" mass="26525">MHAWFLQADQVTHHALMVMEAKRLRGQQAAKRTCVPSARPGAGSLPGDGGLGDGLLDDEEPPEDPHEQHPRPRAAAAVPRPGGGPRRRPQHGRAPGARRGLRLRVRRRRRRRLRPRAGAAALHRQQPVVAAVAPGAAARPAPRPRPRQLAQLLVEVLPQLVHPVLYLRGLRRRGISSRSRSRALLRQPRLLIFRHDDAGGPARRLRRRRRRGRRGGRHEAEERELAARRQRRRRA</sequence>
<keyword evidence="3" id="KW-1185">Reference proteome</keyword>
<feature type="compositionally biased region" description="Basic and acidic residues" evidence="1">
    <location>
        <begin position="217"/>
        <end position="227"/>
    </location>
</feature>
<evidence type="ECO:0000313" key="2">
    <source>
        <dbReference type="EMBL" id="TKW04467.1"/>
    </source>
</evidence>
<dbReference type="Gramene" id="TKW04468">
    <property type="protein sequence ID" value="TKW04468"/>
    <property type="gene ID" value="SEVIR_7G111200v2"/>
</dbReference>
<dbReference type="EMBL" id="CM016558">
    <property type="protein sequence ID" value="TKW04468.1"/>
    <property type="molecule type" value="Genomic_DNA"/>
</dbReference>
<evidence type="ECO:0000256" key="1">
    <source>
        <dbReference type="SAM" id="MobiDB-lite"/>
    </source>
</evidence>
<proteinExistence type="predicted"/>
<dbReference type="Proteomes" id="UP000298652">
    <property type="component" value="Chromosome 7"/>
</dbReference>
<gene>
    <name evidence="2" type="ORF">SEVIR_7G111200v2</name>
</gene>
<evidence type="ECO:0000313" key="3">
    <source>
        <dbReference type="Proteomes" id="UP000298652"/>
    </source>
</evidence>
<feature type="region of interest" description="Disordered" evidence="1">
    <location>
        <begin position="200"/>
        <end position="235"/>
    </location>
</feature>
<dbReference type="Gramene" id="TKW04467">
    <property type="protein sequence ID" value="TKW04467"/>
    <property type="gene ID" value="SEVIR_7G111200v2"/>
</dbReference>
<dbReference type="AlphaFoldDB" id="A0A4U6U2Y7"/>